<feature type="compositionally biased region" description="Pro residues" evidence="1">
    <location>
        <begin position="19"/>
        <end position="76"/>
    </location>
</feature>
<name>A0A4U1IJS1_9BACT</name>
<dbReference type="Proteomes" id="UP000309215">
    <property type="component" value="Unassembled WGS sequence"/>
</dbReference>
<accession>A0A4U1IJS1</accession>
<evidence type="ECO:0000313" key="2">
    <source>
        <dbReference type="EMBL" id="TKC94101.1"/>
    </source>
</evidence>
<gene>
    <name evidence="2" type="ORF">E8A74_48815</name>
</gene>
<evidence type="ECO:0000256" key="1">
    <source>
        <dbReference type="SAM" id="MobiDB-lite"/>
    </source>
</evidence>
<reference evidence="2 3" key="1">
    <citation type="submission" date="2019-04" db="EMBL/GenBank/DDBJ databases">
        <authorList>
            <person name="Li Y."/>
            <person name="Wang J."/>
        </authorList>
    </citation>
    <scope>NUCLEOTIDE SEQUENCE [LARGE SCALE GENOMIC DNA]</scope>
    <source>
        <strain evidence="2 3">DSM 14668</strain>
    </source>
</reference>
<keyword evidence="3" id="KW-1185">Reference proteome</keyword>
<feature type="compositionally biased region" description="Pro residues" evidence="1">
    <location>
        <begin position="84"/>
        <end position="102"/>
    </location>
</feature>
<feature type="compositionally biased region" description="Low complexity" evidence="1">
    <location>
        <begin position="9"/>
        <end position="18"/>
    </location>
</feature>
<protein>
    <submittedName>
        <fullName evidence="2">Uncharacterized protein</fullName>
    </submittedName>
</protein>
<evidence type="ECO:0000313" key="3">
    <source>
        <dbReference type="Proteomes" id="UP000309215"/>
    </source>
</evidence>
<proteinExistence type="predicted"/>
<comment type="caution">
    <text evidence="2">The sequence shown here is derived from an EMBL/GenBank/DDBJ whole genome shotgun (WGS) entry which is preliminary data.</text>
</comment>
<dbReference type="EMBL" id="SSMQ01000114">
    <property type="protein sequence ID" value="TKC94101.1"/>
    <property type="molecule type" value="Genomic_DNA"/>
</dbReference>
<sequence length="186" mass="19783">MSLSPGGITLLPTHTAELPPLPPLPLALPPLPPLPLALPPLPPPPPPPLALPPPLPLALSPPLPPPPPLPPAPPTAPLDTAPGLVPPLPPPPSEIDSPPPPHEATSRIQAEIQARMPRCYVPSRVLSRARQLCDAFERPRFFAAWLHEARCGNPSPRNQTDDHCNCPPPANAPLARAYRLGYTFAR</sequence>
<feature type="region of interest" description="Disordered" evidence="1">
    <location>
        <begin position="1"/>
        <end position="106"/>
    </location>
</feature>
<organism evidence="2 3">
    <name type="scientific">Polyangium fumosum</name>
    <dbReference type="NCBI Taxonomy" id="889272"/>
    <lineage>
        <taxon>Bacteria</taxon>
        <taxon>Pseudomonadati</taxon>
        <taxon>Myxococcota</taxon>
        <taxon>Polyangia</taxon>
        <taxon>Polyangiales</taxon>
        <taxon>Polyangiaceae</taxon>
        <taxon>Polyangium</taxon>
    </lineage>
</organism>
<dbReference type="AlphaFoldDB" id="A0A4U1IJS1"/>